<evidence type="ECO:0000313" key="1">
    <source>
        <dbReference type="EMBL" id="MCR6484591.1"/>
    </source>
</evidence>
<comment type="caution">
    <text evidence="1">The sequence shown here is derived from an EMBL/GenBank/DDBJ whole genome shotgun (WGS) entry which is preliminary data.</text>
</comment>
<sequence>MKPPALEVVRQLADWSHWVPFAAARESAPQVPGVYLAREGATGDLVYVGMAGERRGQGIRGRLTVYARGKALASGLGEAVLDRALADSQWLHDRVREVDGGHARRATQWGVIAFERADLHVSWAVAADGPAARTLEKEILSALAEHALWNRLR</sequence>
<dbReference type="Proteomes" id="UP001144096">
    <property type="component" value="Unassembled WGS sequence"/>
</dbReference>
<dbReference type="AlphaFoldDB" id="A0A9X2N9A3"/>
<protein>
    <recommendedName>
        <fullName evidence="3">GIY-YIG domain-containing protein</fullName>
    </recommendedName>
</protein>
<evidence type="ECO:0008006" key="3">
    <source>
        <dbReference type="Google" id="ProtNLM"/>
    </source>
</evidence>
<name>A0A9X2N9A3_9PSEU</name>
<organism evidence="1 2">
    <name type="scientific">Amycolatopsis iheyensis</name>
    <dbReference type="NCBI Taxonomy" id="2945988"/>
    <lineage>
        <taxon>Bacteria</taxon>
        <taxon>Bacillati</taxon>
        <taxon>Actinomycetota</taxon>
        <taxon>Actinomycetes</taxon>
        <taxon>Pseudonocardiales</taxon>
        <taxon>Pseudonocardiaceae</taxon>
        <taxon>Amycolatopsis</taxon>
    </lineage>
</organism>
<keyword evidence="2" id="KW-1185">Reference proteome</keyword>
<dbReference type="RefSeq" id="WP_257921214.1">
    <property type="nucleotide sequence ID" value="NZ_JAMXQV010000008.1"/>
</dbReference>
<accession>A0A9X2N9A3</accession>
<proteinExistence type="predicted"/>
<gene>
    <name evidence="1" type="ORF">M8542_17335</name>
</gene>
<dbReference type="EMBL" id="JAMXQV010000008">
    <property type="protein sequence ID" value="MCR6484591.1"/>
    <property type="molecule type" value="Genomic_DNA"/>
</dbReference>
<reference evidence="1" key="1">
    <citation type="submission" date="2022-06" db="EMBL/GenBank/DDBJ databases">
        <title>Amycolatopsis iheyaensis sp. nov., a new species of the genus Amycolatopsis isolated from soil in Iheya island, Japan.</title>
        <authorList>
            <person name="Ngamcharungchit C."/>
            <person name="Kanto H."/>
            <person name="Take A."/>
            <person name="Intra B."/>
            <person name="Matsumoto A."/>
            <person name="Panbangred W."/>
            <person name="Inahashi Y."/>
        </authorList>
    </citation>
    <scope>NUCLEOTIDE SEQUENCE</scope>
    <source>
        <strain evidence="1">OK19-0408</strain>
    </source>
</reference>
<evidence type="ECO:0000313" key="2">
    <source>
        <dbReference type="Proteomes" id="UP001144096"/>
    </source>
</evidence>